<dbReference type="RefSeq" id="WP_121737839.1">
    <property type="nucleotide sequence ID" value="NZ_CP032153.1"/>
</dbReference>
<name>A0A3G2HQM0_9BURK</name>
<dbReference type="KEGG" id="aaqu:D3M96_02035"/>
<evidence type="ECO:0000313" key="2">
    <source>
        <dbReference type="Proteomes" id="UP000268070"/>
    </source>
</evidence>
<reference evidence="1 2" key="1">
    <citation type="submission" date="2018-09" db="EMBL/GenBank/DDBJ databases">
        <title>Complete genome sequence of the hydrocarbonoclastic bacterium Alcaligenes aquatilis QD168, isolated from a crude-oil polluted marine sediment of Central Chile.</title>
        <authorList>
            <person name="Duran R.E."/>
            <person name="Barra B."/>
            <person name="Salva-Serra F."/>
            <person name="Mendez V."/>
            <person name="Moore E.R.B."/>
            <person name="Seeger M."/>
        </authorList>
    </citation>
    <scope>NUCLEOTIDE SEQUENCE [LARGE SCALE GENOMIC DNA]</scope>
    <source>
        <strain evidence="1 2">QD168</strain>
    </source>
</reference>
<evidence type="ECO:0000313" key="1">
    <source>
        <dbReference type="EMBL" id="AYN19420.1"/>
    </source>
</evidence>
<sequence length="58" mass="6377">MTATHVFSAWIEQEECDRLIQAAPEDVDAGSIIDHETVQAWAESLSAPQPLPLPNYSP</sequence>
<dbReference type="Proteomes" id="UP000268070">
    <property type="component" value="Chromosome"/>
</dbReference>
<dbReference type="EMBL" id="CP032153">
    <property type="protein sequence ID" value="AYN19420.1"/>
    <property type="molecule type" value="Genomic_DNA"/>
</dbReference>
<dbReference type="AlphaFoldDB" id="A0A3G2HQM0"/>
<dbReference type="OrthoDB" id="5298181at2"/>
<accession>A0A3G2HQM0</accession>
<organism evidence="1 2">
    <name type="scientific">Alcaligenes aquatilis</name>
    <dbReference type="NCBI Taxonomy" id="323284"/>
    <lineage>
        <taxon>Bacteria</taxon>
        <taxon>Pseudomonadati</taxon>
        <taxon>Pseudomonadota</taxon>
        <taxon>Betaproteobacteria</taxon>
        <taxon>Burkholderiales</taxon>
        <taxon>Alcaligenaceae</taxon>
        <taxon>Alcaligenes</taxon>
    </lineage>
</organism>
<protein>
    <submittedName>
        <fullName evidence="1">CopG family transcriptional regulator</fullName>
    </submittedName>
</protein>
<gene>
    <name evidence="1" type="ORF">D3M96_02035</name>
</gene>
<proteinExistence type="predicted"/>